<proteinExistence type="predicted"/>
<feature type="compositionally biased region" description="Polar residues" evidence="1">
    <location>
        <begin position="614"/>
        <end position="663"/>
    </location>
</feature>
<dbReference type="EMBL" id="VSWC01000054">
    <property type="protein sequence ID" value="KAA1099884.1"/>
    <property type="molecule type" value="Genomic_DNA"/>
</dbReference>
<evidence type="ECO:0000313" key="2">
    <source>
        <dbReference type="EMBL" id="KAA1099884.1"/>
    </source>
</evidence>
<feature type="compositionally biased region" description="Basic and acidic residues" evidence="1">
    <location>
        <begin position="411"/>
        <end position="420"/>
    </location>
</feature>
<dbReference type="AlphaFoldDB" id="A0A5B0RE34"/>
<reference evidence="4 5" key="1">
    <citation type="submission" date="2019-05" db="EMBL/GenBank/DDBJ databases">
        <title>Emergence of the Ug99 lineage of the wheat stem rust pathogen through somatic hybridization.</title>
        <authorList>
            <person name="Li F."/>
            <person name="Upadhyaya N.M."/>
            <person name="Sperschneider J."/>
            <person name="Matny O."/>
            <person name="Nguyen-Phuc H."/>
            <person name="Mago R."/>
            <person name="Raley C."/>
            <person name="Miller M.E."/>
            <person name="Silverstein K.A.T."/>
            <person name="Henningsen E."/>
            <person name="Hirsch C.D."/>
            <person name="Visser B."/>
            <person name="Pretorius Z.A."/>
            <person name="Steffenson B.J."/>
            <person name="Schwessinger B."/>
            <person name="Dodds P.N."/>
            <person name="Figueroa M."/>
        </authorList>
    </citation>
    <scope>NUCLEOTIDE SEQUENCE [LARGE SCALE GENOMIC DNA]</scope>
    <source>
        <strain evidence="2">21-0</strain>
        <strain evidence="3 5">Ug99</strain>
    </source>
</reference>
<dbReference type="EMBL" id="VDEP01000208">
    <property type="protein sequence ID" value="KAA1123498.1"/>
    <property type="molecule type" value="Genomic_DNA"/>
</dbReference>
<feature type="region of interest" description="Disordered" evidence="1">
    <location>
        <begin position="573"/>
        <end position="663"/>
    </location>
</feature>
<feature type="region of interest" description="Disordered" evidence="1">
    <location>
        <begin position="408"/>
        <end position="434"/>
    </location>
</feature>
<feature type="region of interest" description="Disordered" evidence="1">
    <location>
        <begin position="681"/>
        <end position="735"/>
    </location>
</feature>
<keyword evidence="4" id="KW-1185">Reference proteome</keyword>
<comment type="caution">
    <text evidence="3">The sequence shown here is derived from an EMBL/GenBank/DDBJ whole genome shotgun (WGS) entry which is preliminary data.</text>
</comment>
<dbReference type="Proteomes" id="UP000325313">
    <property type="component" value="Unassembled WGS sequence"/>
</dbReference>
<evidence type="ECO:0000256" key="1">
    <source>
        <dbReference type="SAM" id="MobiDB-lite"/>
    </source>
</evidence>
<name>A0A5B0RE34_PUCGR</name>
<evidence type="ECO:0000313" key="4">
    <source>
        <dbReference type="Proteomes" id="UP000324748"/>
    </source>
</evidence>
<feature type="compositionally biased region" description="Basic and acidic residues" evidence="1">
    <location>
        <begin position="690"/>
        <end position="700"/>
    </location>
</feature>
<evidence type="ECO:0000313" key="3">
    <source>
        <dbReference type="EMBL" id="KAA1123498.1"/>
    </source>
</evidence>
<feature type="compositionally biased region" description="Low complexity" evidence="1">
    <location>
        <begin position="703"/>
        <end position="714"/>
    </location>
</feature>
<feature type="compositionally biased region" description="Polar residues" evidence="1">
    <location>
        <begin position="491"/>
        <end position="504"/>
    </location>
</feature>
<organism evidence="3 5">
    <name type="scientific">Puccinia graminis f. sp. tritici</name>
    <dbReference type="NCBI Taxonomy" id="56615"/>
    <lineage>
        <taxon>Eukaryota</taxon>
        <taxon>Fungi</taxon>
        <taxon>Dikarya</taxon>
        <taxon>Basidiomycota</taxon>
        <taxon>Pucciniomycotina</taxon>
        <taxon>Pucciniomycetes</taxon>
        <taxon>Pucciniales</taxon>
        <taxon>Pucciniaceae</taxon>
        <taxon>Puccinia</taxon>
    </lineage>
</organism>
<feature type="region of interest" description="Disordered" evidence="1">
    <location>
        <begin position="478"/>
        <end position="561"/>
    </location>
</feature>
<feature type="compositionally biased region" description="Low complexity" evidence="1">
    <location>
        <begin position="603"/>
        <end position="613"/>
    </location>
</feature>
<feature type="compositionally biased region" description="Low complexity" evidence="1">
    <location>
        <begin position="210"/>
        <end position="226"/>
    </location>
</feature>
<protein>
    <submittedName>
        <fullName evidence="3">Uncharacterized protein</fullName>
    </submittedName>
</protein>
<sequence length="735" mass="83838">MTRPSAACLDRLENQADMERVKRLSSQFDQFFIQASKHAIELKAYQKLIAESEKHARSDPNSQHWLNQIEEKSARQSQVQHAINQLVTQAVQQIDQHIRTEAISIIRALHSDGFFDKPGKHSNLNSNLSPTALKTIEKSIDNERKEREDSLATFKKEFEDYRTFNNTRFEELQASFQELKESNQTRFKNLEDTHRQQMCSLRASLKLTNQQQTSSSPQPPVEQAEPQQLKQLIQEQVQEHLHTKHIPPTDLISKQSLQTAIKLIKEQLDNLGLQITETLKEFEPQIKQITQAIQLQVIKSTKTVISDGHKDIATLINGSIVKLQDQVDKLEPLINSSSERIDRIEADHLNLDSQINEKVHSKLESQLNEKVHPQIESQINQKLQSNLEDQINKKLDPKLAPLKKQLADLTQKQHEHDKKLNYPKALQSGMSKLETRQTNSYEKIGKLEKTITDVQSQFKDFELRIKPLQDRIEGVETTVQNSNHDHHNPSRRSSTPAYQANQPSHPHRRTSQTPPSPHSHSSSSNVNGRFPPSEIYNPTPTQSRRQSYQANRASTTSSSALAAQSQNISIASRLTNGPAQGGPVASSQTNGETTYYRKRTLSRESSISRPSQSNVAGSSHWPTSTTNVGSGQSHNYATQPPSYEPQSDQSYSHFAHQQSQQPVSSIPLAKRLKNDYSLVNSSANHSSYHNNHDHQSEYHPFHTHSYQQQQQQQPYHHHHPTPNPYKKNFTYTKRS</sequence>
<gene>
    <name evidence="2" type="ORF">PGT21_023809</name>
    <name evidence="3" type="ORF">PGTUg99_021330</name>
</gene>
<accession>A0A5B0RE34</accession>
<evidence type="ECO:0000313" key="5">
    <source>
        <dbReference type="Proteomes" id="UP000325313"/>
    </source>
</evidence>
<feature type="region of interest" description="Disordered" evidence="1">
    <location>
        <begin position="207"/>
        <end position="226"/>
    </location>
</feature>
<feature type="compositionally biased region" description="Low complexity" evidence="1">
    <location>
        <begin position="550"/>
        <end position="561"/>
    </location>
</feature>
<dbReference type="OrthoDB" id="2503217at2759"/>
<dbReference type="Proteomes" id="UP000324748">
    <property type="component" value="Unassembled WGS sequence"/>
</dbReference>
<feature type="compositionally biased region" description="Polar residues" evidence="1">
    <location>
        <begin position="536"/>
        <end position="549"/>
    </location>
</feature>
<dbReference type="Gene3D" id="1.20.5.340">
    <property type="match status" value="1"/>
</dbReference>